<evidence type="ECO:0000259" key="4">
    <source>
        <dbReference type="Pfam" id="PF14214"/>
    </source>
</evidence>
<keyword evidence="1" id="KW-0378">Hydrolase</keyword>
<dbReference type="GO" id="GO:0043139">
    <property type="term" value="F:5'-3' DNA helicase activity"/>
    <property type="evidence" value="ECO:0007669"/>
    <property type="project" value="UniProtKB-EC"/>
</dbReference>
<comment type="similarity">
    <text evidence="1">Belongs to the helicase family.</text>
</comment>
<keyword evidence="1" id="KW-0347">Helicase</keyword>
<dbReference type="InterPro" id="IPR049163">
    <property type="entry name" value="Pif1-like_2B_dom"/>
</dbReference>
<gene>
    <name evidence="6" type="ORF">OSB04_025525</name>
</gene>
<dbReference type="InterPro" id="IPR025476">
    <property type="entry name" value="Helitron_helicase-like"/>
</dbReference>
<dbReference type="GO" id="GO:0000723">
    <property type="term" value="P:telomere maintenance"/>
    <property type="evidence" value="ECO:0007669"/>
    <property type="project" value="InterPro"/>
</dbReference>
<evidence type="ECO:0000259" key="5">
    <source>
        <dbReference type="Pfam" id="PF21530"/>
    </source>
</evidence>
<feature type="compositionally biased region" description="Polar residues" evidence="2">
    <location>
        <begin position="1973"/>
        <end position="1988"/>
    </location>
</feature>
<dbReference type="SUPFAM" id="SSF52540">
    <property type="entry name" value="P-loop containing nucleoside triphosphate hydrolases"/>
    <property type="match status" value="2"/>
</dbReference>
<dbReference type="CDD" id="cd04481">
    <property type="entry name" value="RPA1_DBD_B_like"/>
    <property type="match status" value="1"/>
</dbReference>
<feature type="domain" description="Helitron helicase-like" evidence="4">
    <location>
        <begin position="560"/>
        <end position="743"/>
    </location>
</feature>
<keyword evidence="1" id="KW-0233">DNA recombination</keyword>
<feature type="domain" description="DNA helicase Pif1-like DEAD-box helicase" evidence="3">
    <location>
        <begin position="1208"/>
        <end position="1424"/>
    </location>
</feature>
<evidence type="ECO:0000259" key="3">
    <source>
        <dbReference type="Pfam" id="PF05970"/>
    </source>
</evidence>
<keyword evidence="7" id="KW-1185">Reference proteome</keyword>
<comment type="cofactor">
    <cofactor evidence="1">
        <name>Mg(2+)</name>
        <dbReference type="ChEBI" id="CHEBI:18420"/>
    </cofactor>
</comment>
<feature type="compositionally biased region" description="Basic and acidic residues" evidence="2">
    <location>
        <begin position="2005"/>
        <end position="2018"/>
    </location>
</feature>
<evidence type="ECO:0000313" key="6">
    <source>
        <dbReference type="EMBL" id="KAJ9545818.1"/>
    </source>
</evidence>
<dbReference type="Gene3D" id="2.40.50.140">
    <property type="entry name" value="Nucleic acid-binding proteins"/>
    <property type="match status" value="2"/>
</dbReference>
<proteinExistence type="inferred from homology"/>
<comment type="caution">
    <text evidence="6">The sequence shown here is derived from an EMBL/GenBank/DDBJ whole genome shotgun (WGS) entry which is preliminary data.</text>
</comment>
<dbReference type="InterPro" id="IPR012340">
    <property type="entry name" value="NA-bd_OB-fold"/>
</dbReference>
<dbReference type="PANTHER" id="PTHR10492">
    <property type="match status" value="1"/>
</dbReference>
<dbReference type="Pfam" id="PF14214">
    <property type="entry name" value="Helitron_like_N"/>
    <property type="match status" value="1"/>
</dbReference>
<dbReference type="GO" id="GO:0006281">
    <property type="term" value="P:DNA repair"/>
    <property type="evidence" value="ECO:0007669"/>
    <property type="project" value="UniProtKB-KW"/>
</dbReference>
<dbReference type="Proteomes" id="UP001172457">
    <property type="component" value="Chromosome 6"/>
</dbReference>
<dbReference type="EC" id="5.6.2.3" evidence="1"/>
<accession>A0AA38SNU8</accession>
<organism evidence="6 7">
    <name type="scientific">Centaurea solstitialis</name>
    <name type="common">yellow star-thistle</name>
    <dbReference type="NCBI Taxonomy" id="347529"/>
    <lineage>
        <taxon>Eukaryota</taxon>
        <taxon>Viridiplantae</taxon>
        <taxon>Streptophyta</taxon>
        <taxon>Embryophyta</taxon>
        <taxon>Tracheophyta</taxon>
        <taxon>Spermatophyta</taxon>
        <taxon>Magnoliopsida</taxon>
        <taxon>eudicotyledons</taxon>
        <taxon>Gunneridae</taxon>
        <taxon>Pentapetalae</taxon>
        <taxon>asterids</taxon>
        <taxon>campanulids</taxon>
        <taxon>Asterales</taxon>
        <taxon>Asteraceae</taxon>
        <taxon>Carduoideae</taxon>
        <taxon>Cardueae</taxon>
        <taxon>Centaureinae</taxon>
        <taxon>Centaurea</taxon>
    </lineage>
</organism>
<dbReference type="InterPro" id="IPR010285">
    <property type="entry name" value="DNA_helicase_pif1-like_DEAD"/>
</dbReference>
<dbReference type="Pfam" id="PF05970">
    <property type="entry name" value="PIF1"/>
    <property type="match status" value="1"/>
</dbReference>
<dbReference type="EMBL" id="JARYMX010000006">
    <property type="protein sequence ID" value="KAJ9545818.1"/>
    <property type="molecule type" value="Genomic_DNA"/>
</dbReference>
<dbReference type="GO" id="GO:0005524">
    <property type="term" value="F:ATP binding"/>
    <property type="evidence" value="ECO:0007669"/>
    <property type="project" value="UniProtKB-KW"/>
</dbReference>
<dbReference type="Gene3D" id="3.40.50.300">
    <property type="entry name" value="P-loop containing nucleotide triphosphate hydrolases"/>
    <property type="match status" value="1"/>
</dbReference>
<keyword evidence="1" id="KW-0067">ATP-binding</keyword>
<feature type="domain" description="DNA helicase Pif1-like 2B" evidence="5">
    <location>
        <begin position="1526"/>
        <end position="1570"/>
    </location>
</feature>
<sequence>MKGKGKCNDISSKPLIPYDARAYGDWDEHFGKVTNRQQRTRQWRQNLAASYDDSVFSDHFGGVGGPIVLDFESSSVRRPSADEDLGNLFGSYKRPRFLPDERYGSLFHQLGSVETQGESSAAATSLRTSYCEMDLLSYSPANVLEAGQERHIVAPDSSFVSGQKKGQVVLDFESSSVLMPPADESIHVSGDLFRHTRGDGILPYNHADVFKTDIESHTTARQSRAVDTLGESYTGFVTHKKRRSSVQKQYGKRRVGRRMLGPLTVPNDTGSSNALSRGVSSLYMDIGDCQWSSEHCKAKFWHGERLKGYSKDLQPHYHKCCSGGKVVLEDEREPPEYIKLLFEDRNFLEHIRAYNQMFSMTSFGAHVDESINNGRGPYVYKVSGQIYHWIGTLCPFIGDPPRFLQLYIYDTKNEVANRMRHFGGTQSDGLNEHTVKRLMHLLDECNELVRLFRTARDKCNGQQIPDFKIRLYSVVGAREYDLPTSQSLGAIIFENGQNTETDYDVIIESRDGFPQRINKLHASYMSLQFPLIFVYGQPGFHTEMKLKMPGKAKRLSMNMFYMYQLHERFDSYGLLFRAGRLFQQYVVGVYCCIEKNRTDFYRQHQVDIRKDYLSGIYDAISRGDREGNEIGSRVILPTSFTGGPRYMYSHYLDALAICRVLGNPQYFITFTCNVNWPEIKRHMEQYPGLLPGDRADVVVRVFEQKVHDFCKYLSATQLFGTVTGLLYTIEFQKRGLPHCHTLLWVDNKDKIGDSRDVDRYISAELPNPNTDPEGYRIVSEMMVHGPCGLADPSASCMKENLCSKKFPKKFNKETYFDNNGYVFYRRRDTGVEVTRRGMELDNSYVVPYNRQLCLAFHAHINVEYCGWSMLIKYLFKYISKGPDKTVAQITRPIGSSVEHVDRREIHVDEIQNFVDGRFICPHEACWRIFNFEIHSRYPAVQILSVHLENKQLVTFRDSQPLEFIANNDGKKMTTLTEWLEFNKSYQIGRHLTYIDFPKEFVWYGDSKSWQPRRKKRQESIGRLVYVHPNSGELFYLRMLLCHQKGCTSFQDIRTVNHKVYETFRSACDALGLLGDDKEWDTALEEACFSSTASELRSLFAQILIFCDVSDPLKLWKKYWRQMCDDIPRRTSKDLHIPNLYMNDPELEGTVLYELQAILDSHSKVVTDFGLPALSERLLKELKNREMMEEKSYNREELAEEVAKLVPRLNVDQKKIYDLIMHASAANRQELIFVYGHRGTGKTFLWSTIINSLRSHGKIVLAVASSGIASLLLPSGRTTHSRFKLPLELTDESICGIRKNTHMGQLLAKTDLVIWDESPMNDRRCFETLDRTLKDIMDAPNKLFGGKSIVLGGDFRQTLPVKKGASKVEIIASSIVESELWRHFKICTLRQNMQLMQPFQSEEQQNLSREFAEWLLDIGNGIIGEPDACDPQSSSWVRIPEEYCISDDNDGISKLINFIYDDNTLQNPTAQELQRKAIVCPRNETADSINTGILRMIRGESIVYKSSDEVIPFKNDGGAVELLYPMEYLNTLQFSGFPPHELELKVGTPIMLLRNINLQGGMCNGTRMIVKKMWPGLIEAQGNAIQANMGKSDIPYFSSLLLDGAAYRISKFMCTTTSNYQQTLDTEIMLRFGRYTSFENIPADAFPKHYFHFTSYNQLDTKIQRRDTTTAQKQPTLTDYIGCLIRVGDVQTFGNAGSNITIVRKLDIENLNGDVVELTLWDEMAKEFNKREFEAMLRPVIFAVSSCRISEYNNRLQLLGTSATHYYFNPEIPELEDLQTQFAERFNLHPPLEISKTKFEDPAKEKDMNRYPLSTLLQQNPNNHRGVRFTTSGTIAGINTARDWYYVSCSKCPRKIEDGDKQAMCPDHGPQPYLAYRYNFKAFISDHSGTATFTFFTPNADVLTGHGCSELVKKYNMPGPRDFPTEILSIEGRQHIFQFHFNPYSETGKADFHFDDILDKPLQITGTDMSTLKTAPSLEATSTPASINTPKGDLEHPKNIGAKNEVSAKRALFKDEPSTHKKKKAD</sequence>
<name>A0AA38SNU8_9ASTR</name>
<dbReference type="PANTHER" id="PTHR10492:SF96">
    <property type="entry name" value="ATP-DEPENDENT DNA HELICASE"/>
    <property type="match status" value="1"/>
</dbReference>
<dbReference type="GO" id="GO:0016787">
    <property type="term" value="F:hydrolase activity"/>
    <property type="evidence" value="ECO:0007669"/>
    <property type="project" value="UniProtKB-KW"/>
</dbReference>
<evidence type="ECO:0000256" key="2">
    <source>
        <dbReference type="SAM" id="MobiDB-lite"/>
    </source>
</evidence>
<keyword evidence="1" id="KW-0227">DNA damage</keyword>
<evidence type="ECO:0000313" key="7">
    <source>
        <dbReference type="Proteomes" id="UP001172457"/>
    </source>
</evidence>
<feature type="region of interest" description="Disordered" evidence="2">
    <location>
        <begin position="1973"/>
        <end position="2025"/>
    </location>
</feature>
<dbReference type="SUPFAM" id="SSF50249">
    <property type="entry name" value="Nucleic acid-binding proteins"/>
    <property type="match status" value="2"/>
</dbReference>
<comment type="catalytic activity">
    <reaction evidence="1">
        <text>ATP + H2O = ADP + phosphate + H(+)</text>
        <dbReference type="Rhea" id="RHEA:13065"/>
        <dbReference type="ChEBI" id="CHEBI:15377"/>
        <dbReference type="ChEBI" id="CHEBI:15378"/>
        <dbReference type="ChEBI" id="CHEBI:30616"/>
        <dbReference type="ChEBI" id="CHEBI:43474"/>
        <dbReference type="ChEBI" id="CHEBI:456216"/>
        <dbReference type="EC" id="5.6.2.3"/>
    </reaction>
</comment>
<dbReference type="Pfam" id="PF21530">
    <property type="entry name" value="Pif1_2B_dom"/>
    <property type="match status" value="1"/>
</dbReference>
<protein>
    <recommendedName>
        <fullName evidence="1">ATP-dependent DNA helicase</fullName>
        <ecNumber evidence="1">5.6.2.3</ecNumber>
    </recommendedName>
</protein>
<keyword evidence="1" id="KW-0234">DNA repair</keyword>
<dbReference type="GO" id="GO:0006310">
    <property type="term" value="P:DNA recombination"/>
    <property type="evidence" value="ECO:0007669"/>
    <property type="project" value="UniProtKB-KW"/>
</dbReference>
<keyword evidence="1" id="KW-0547">Nucleotide-binding</keyword>
<reference evidence="6" key="1">
    <citation type="submission" date="2023-03" db="EMBL/GenBank/DDBJ databases">
        <title>Chromosome-scale reference genome and RAD-based genetic map of yellow starthistle (Centaurea solstitialis) reveal putative structural variation and QTLs associated with invader traits.</title>
        <authorList>
            <person name="Reatini B."/>
            <person name="Cang F.A."/>
            <person name="Jiang Q."/>
            <person name="Mckibben M.T.W."/>
            <person name="Barker M.S."/>
            <person name="Rieseberg L.H."/>
            <person name="Dlugosch K.M."/>
        </authorList>
    </citation>
    <scope>NUCLEOTIDE SEQUENCE</scope>
    <source>
        <strain evidence="6">CAN-66</strain>
        <tissue evidence="6">Leaf</tissue>
    </source>
</reference>
<evidence type="ECO:0000256" key="1">
    <source>
        <dbReference type="RuleBase" id="RU363044"/>
    </source>
</evidence>
<dbReference type="InterPro" id="IPR027417">
    <property type="entry name" value="P-loop_NTPase"/>
</dbReference>